<dbReference type="RefSeq" id="WP_054877209.1">
    <property type="nucleotide sequence ID" value="NZ_LKET01000068.1"/>
</dbReference>
<feature type="domain" description="Uroporphyrinogen decarboxylase (URO-D)" evidence="1">
    <location>
        <begin position="179"/>
        <end position="372"/>
    </location>
</feature>
<accession>A0A0N8NSN2</accession>
<reference evidence="2 3" key="1">
    <citation type="submission" date="2015-09" db="EMBL/GenBank/DDBJ databases">
        <title>Genome sequence of Oxobacter pfennigii DSM 3222.</title>
        <authorList>
            <person name="Poehlein A."/>
            <person name="Bengelsdorf F.R."/>
            <person name="Schiel-Bengelsdorf B."/>
            <person name="Duerre P."/>
            <person name="Daniel R."/>
        </authorList>
    </citation>
    <scope>NUCLEOTIDE SEQUENCE [LARGE SCALE GENOMIC DNA]</scope>
    <source>
        <strain evidence="2 3">DSM 3222</strain>
    </source>
</reference>
<evidence type="ECO:0000313" key="3">
    <source>
        <dbReference type="Proteomes" id="UP000050326"/>
    </source>
</evidence>
<evidence type="ECO:0000259" key="1">
    <source>
        <dbReference type="Pfam" id="PF01208"/>
    </source>
</evidence>
<keyword evidence="2" id="KW-0489">Methyltransferase</keyword>
<dbReference type="SUPFAM" id="SSF51726">
    <property type="entry name" value="UROD/MetE-like"/>
    <property type="match status" value="1"/>
</dbReference>
<dbReference type="Gene3D" id="3.20.20.210">
    <property type="match status" value="1"/>
</dbReference>
<dbReference type="InterPro" id="IPR038071">
    <property type="entry name" value="UROD/MetE-like_sf"/>
</dbReference>
<protein>
    <submittedName>
        <fullName evidence="2">Methylcobalamin:coenzyme M methyltransferase</fullName>
    </submittedName>
</protein>
<dbReference type="PANTHER" id="PTHR47099">
    <property type="entry name" value="METHYLCOBAMIDE:COM METHYLTRANSFERASE MTBA"/>
    <property type="match status" value="1"/>
</dbReference>
<keyword evidence="3" id="KW-1185">Reference proteome</keyword>
<proteinExistence type="predicted"/>
<dbReference type="GO" id="GO:0004853">
    <property type="term" value="F:uroporphyrinogen decarboxylase activity"/>
    <property type="evidence" value="ECO:0007669"/>
    <property type="project" value="InterPro"/>
</dbReference>
<sequence length="377" mass="42641">MKTGQELFKERLLRTKQAVALEKPDRVPICLAGPSFIKYGDPTAVLADYLRRPEWADEMIFKAYSMPVLNEIDSTPMAGFDASRMGMIWFAQMKFPGRDLPEDALWQIVEKQVMYEEDYDTIVEKGWNTLKPELFKRAGYDLENMAPPNAERTAKVQAKFKEMGFVGMFGGGGVSLIPPFEVLSAARTLPKFLMDLRRIPDKVTAAIDVMEKEMFEDMEKMVAALPEVPLFTSMGGTRAGSDFISPKYFEKFYWPFIRNYIYKIIDIGSNAWLHMDSNWEGFLHYFTEFPKGRVVFDPDSATDIFKLKETLGDIMCITGDVPPAMLALGTPDENYNYAKKLIDAFDGRGLIMMSGCTVPPNATLENVKAVIYASIGK</sequence>
<dbReference type="STRING" id="36849.OXPF_42890"/>
<gene>
    <name evidence="2" type="ORF">OXPF_42890</name>
</gene>
<dbReference type="GO" id="GO:0032259">
    <property type="term" value="P:methylation"/>
    <property type="evidence" value="ECO:0007669"/>
    <property type="project" value="UniProtKB-KW"/>
</dbReference>
<dbReference type="EMBL" id="LKET01000068">
    <property type="protein sequence ID" value="KPU42504.1"/>
    <property type="molecule type" value="Genomic_DNA"/>
</dbReference>
<dbReference type="InterPro" id="IPR052024">
    <property type="entry name" value="Methanogen_methyltrans"/>
</dbReference>
<name>A0A0N8NSN2_9CLOT</name>
<comment type="caution">
    <text evidence="2">The sequence shown here is derived from an EMBL/GenBank/DDBJ whole genome shotgun (WGS) entry which is preliminary data.</text>
</comment>
<organism evidence="2 3">
    <name type="scientific">Oxobacter pfennigii</name>
    <dbReference type="NCBI Taxonomy" id="36849"/>
    <lineage>
        <taxon>Bacteria</taxon>
        <taxon>Bacillati</taxon>
        <taxon>Bacillota</taxon>
        <taxon>Clostridia</taxon>
        <taxon>Eubacteriales</taxon>
        <taxon>Clostridiaceae</taxon>
        <taxon>Oxobacter</taxon>
    </lineage>
</organism>
<dbReference type="PANTHER" id="PTHR47099:SF1">
    <property type="entry name" value="METHYLCOBAMIDE:COM METHYLTRANSFERASE MTBA"/>
    <property type="match status" value="1"/>
</dbReference>
<dbReference type="InterPro" id="IPR000257">
    <property type="entry name" value="Uroporphyrinogen_deCOase"/>
</dbReference>
<dbReference type="OrthoDB" id="1914371at2"/>
<dbReference type="AlphaFoldDB" id="A0A0N8NSN2"/>
<dbReference type="Pfam" id="PF01208">
    <property type="entry name" value="URO-D"/>
    <property type="match status" value="1"/>
</dbReference>
<dbReference type="Proteomes" id="UP000050326">
    <property type="component" value="Unassembled WGS sequence"/>
</dbReference>
<dbReference type="GO" id="GO:0008168">
    <property type="term" value="F:methyltransferase activity"/>
    <property type="evidence" value="ECO:0007669"/>
    <property type="project" value="UniProtKB-KW"/>
</dbReference>
<evidence type="ECO:0000313" key="2">
    <source>
        <dbReference type="EMBL" id="KPU42504.1"/>
    </source>
</evidence>
<keyword evidence="2" id="KW-0808">Transferase</keyword>
<dbReference type="GO" id="GO:0006779">
    <property type="term" value="P:porphyrin-containing compound biosynthetic process"/>
    <property type="evidence" value="ECO:0007669"/>
    <property type="project" value="InterPro"/>
</dbReference>